<dbReference type="EMBL" id="AWSJ01000156">
    <property type="protein sequence ID" value="ERI09419.1"/>
    <property type="molecule type" value="Genomic_DNA"/>
</dbReference>
<evidence type="ECO:0000313" key="1">
    <source>
        <dbReference type="EMBL" id="ERI09419.1"/>
    </source>
</evidence>
<keyword evidence="2" id="KW-1185">Reference proteome</keyword>
<evidence type="ECO:0000313" key="2">
    <source>
        <dbReference type="Proteomes" id="UP000016511"/>
    </source>
</evidence>
<dbReference type="Proteomes" id="UP000016511">
    <property type="component" value="Unassembled WGS sequence"/>
</dbReference>
<dbReference type="HOGENOM" id="CLU_2582042_0_0_9"/>
<comment type="caution">
    <text evidence="1">The sequence shown here is derived from an EMBL/GenBank/DDBJ whole genome shotgun (WGS) entry which is preliminary data.</text>
</comment>
<name>U1WLG3_ANEAE</name>
<proteinExistence type="predicted"/>
<dbReference type="AlphaFoldDB" id="U1WLG3"/>
<reference evidence="1 2" key="1">
    <citation type="submission" date="2013-08" db="EMBL/GenBank/DDBJ databases">
        <authorList>
            <person name="Weinstock G."/>
            <person name="Sodergren E."/>
            <person name="Wylie T."/>
            <person name="Fulton L."/>
            <person name="Fulton R."/>
            <person name="Fronick C."/>
            <person name="O'Laughlin M."/>
            <person name="Godfrey J."/>
            <person name="Miner T."/>
            <person name="Herter B."/>
            <person name="Appelbaum E."/>
            <person name="Cordes M."/>
            <person name="Lek S."/>
            <person name="Wollam A."/>
            <person name="Pepin K.H."/>
            <person name="Palsikar V.B."/>
            <person name="Mitreva M."/>
            <person name="Wilson R.K."/>
        </authorList>
    </citation>
    <scope>NUCLEOTIDE SEQUENCE [LARGE SCALE GENOMIC DNA]</scope>
    <source>
        <strain evidence="1 2">ATCC 12856</strain>
    </source>
</reference>
<accession>U1WLG3</accession>
<organism evidence="1 2">
    <name type="scientific">Aneurinibacillus aneurinilyticus ATCC 12856</name>
    <dbReference type="NCBI Taxonomy" id="649747"/>
    <lineage>
        <taxon>Bacteria</taxon>
        <taxon>Bacillati</taxon>
        <taxon>Bacillota</taxon>
        <taxon>Bacilli</taxon>
        <taxon>Bacillales</taxon>
        <taxon>Paenibacillaceae</taxon>
        <taxon>Aneurinibacillus group</taxon>
        <taxon>Aneurinibacillus</taxon>
    </lineage>
</organism>
<protein>
    <submittedName>
        <fullName evidence="1">Uncharacterized protein</fullName>
    </submittedName>
</protein>
<dbReference type="STRING" id="649747.HMPREF0083_02497"/>
<gene>
    <name evidence="1" type="ORF">HMPREF0083_02497</name>
</gene>
<sequence>MRAIRFLPPLFIYITAIVLFCYTKSIAEGIAGCKKGGNLTDPAHKKAALKYLNRKNRIVAFINNMKGYSSVCIFSLPSYR</sequence>